<keyword evidence="1" id="KW-0175">Coiled coil</keyword>
<organism evidence="3 4">
    <name type="scientific">Phyllosticta citrichinensis</name>
    <dbReference type="NCBI Taxonomy" id="1130410"/>
    <lineage>
        <taxon>Eukaryota</taxon>
        <taxon>Fungi</taxon>
        <taxon>Dikarya</taxon>
        <taxon>Ascomycota</taxon>
        <taxon>Pezizomycotina</taxon>
        <taxon>Dothideomycetes</taxon>
        <taxon>Dothideomycetes incertae sedis</taxon>
        <taxon>Botryosphaeriales</taxon>
        <taxon>Phyllostictaceae</taxon>
        <taxon>Phyllosticta</taxon>
    </lineage>
</organism>
<feature type="compositionally biased region" description="Polar residues" evidence="2">
    <location>
        <begin position="103"/>
        <end position="113"/>
    </location>
</feature>
<comment type="caution">
    <text evidence="3">The sequence shown here is derived from an EMBL/GenBank/DDBJ whole genome shotgun (WGS) entry which is preliminary data.</text>
</comment>
<protein>
    <submittedName>
        <fullName evidence="3">Uncharacterized protein</fullName>
    </submittedName>
</protein>
<keyword evidence="4" id="KW-1185">Reference proteome</keyword>
<accession>A0ABR1XFD5</accession>
<feature type="region of interest" description="Disordered" evidence="2">
    <location>
        <begin position="98"/>
        <end position="122"/>
    </location>
</feature>
<feature type="coiled-coil region" evidence="1">
    <location>
        <begin position="4"/>
        <end position="87"/>
    </location>
</feature>
<evidence type="ECO:0000256" key="1">
    <source>
        <dbReference type="SAM" id="Coils"/>
    </source>
</evidence>
<dbReference type="SUPFAM" id="SSF57997">
    <property type="entry name" value="Tropomyosin"/>
    <property type="match status" value="1"/>
</dbReference>
<dbReference type="Proteomes" id="UP001456524">
    <property type="component" value="Unassembled WGS sequence"/>
</dbReference>
<dbReference type="EMBL" id="JBBWUH010000015">
    <property type="protein sequence ID" value="KAK8152089.1"/>
    <property type="molecule type" value="Genomic_DNA"/>
</dbReference>
<evidence type="ECO:0000256" key="2">
    <source>
        <dbReference type="SAM" id="MobiDB-lite"/>
    </source>
</evidence>
<gene>
    <name evidence="3" type="ORF">IWX90DRAFT_419228</name>
</gene>
<name>A0ABR1XFD5_9PEZI</name>
<sequence>MADHDNLRKRLDNAETDYELTTSELEEKVEQVKQLEDKNEHLKDKNNELEMMILDLETQLIGLPEMVKEQKEDLKVMENKVEDMINCLNRADIAASRLPVPSASKSPSKQSLAQADEGAEVA</sequence>
<proteinExistence type="predicted"/>
<evidence type="ECO:0000313" key="4">
    <source>
        <dbReference type="Proteomes" id="UP001456524"/>
    </source>
</evidence>
<evidence type="ECO:0000313" key="3">
    <source>
        <dbReference type="EMBL" id="KAK8152089.1"/>
    </source>
</evidence>
<reference evidence="3 4" key="1">
    <citation type="journal article" date="2022" name="G3 (Bethesda)">
        <title>Enemy or ally: a genomic approach to elucidate the lifestyle of Phyllosticta citrichinaensis.</title>
        <authorList>
            <person name="Buijs V.A."/>
            <person name="Groenewald J.Z."/>
            <person name="Haridas S."/>
            <person name="LaButti K.M."/>
            <person name="Lipzen A."/>
            <person name="Martin F.M."/>
            <person name="Barry K."/>
            <person name="Grigoriev I.V."/>
            <person name="Crous P.W."/>
            <person name="Seidl M.F."/>
        </authorList>
    </citation>
    <scope>NUCLEOTIDE SEQUENCE [LARGE SCALE GENOMIC DNA]</scope>
    <source>
        <strain evidence="3 4">CBS 129764</strain>
    </source>
</reference>